<dbReference type="SUPFAM" id="SSF52374">
    <property type="entry name" value="Nucleotidylyl transferase"/>
    <property type="match status" value="1"/>
</dbReference>
<evidence type="ECO:0000313" key="10">
    <source>
        <dbReference type="Proteomes" id="UP000576480"/>
    </source>
</evidence>
<proteinExistence type="predicted"/>
<dbReference type="PRINTS" id="PR00986">
    <property type="entry name" value="TRNASYNTHVAL"/>
</dbReference>
<name>A0A6V8PUF1_9ACTN</name>
<keyword evidence="2" id="KW-0436">Ligase</keyword>
<dbReference type="GO" id="GO:0005524">
    <property type="term" value="F:ATP binding"/>
    <property type="evidence" value="ECO:0007669"/>
    <property type="project" value="UniProtKB-KW"/>
</dbReference>
<dbReference type="Gene3D" id="3.40.50.620">
    <property type="entry name" value="HUPs"/>
    <property type="match status" value="1"/>
</dbReference>
<evidence type="ECO:0000256" key="1">
    <source>
        <dbReference type="ARBA" id="ARBA00013169"/>
    </source>
</evidence>
<dbReference type="GO" id="GO:0005829">
    <property type="term" value="C:cytosol"/>
    <property type="evidence" value="ECO:0007669"/>
    <property type="project" value="TreeGrafter"/>
</dbReference>
<dbReference type="AlphaFoldDB" id="A0A6V8PUF1"/>
<dbReference type="InterPro" id="IPR014729">
    <property type="entry name" value="Rossmann-like_a/b/a_fold"/>
</dbReference>
<dbReference type="EMBL" id="BLSB01000365">
    <property type="protein sequence ID" value="GFP36038.1"/>
    <property type="molecule type" value="Genomic_DNA"/>
</dbReference>
<organism evidence="9 10">
    <name type="scientific">Candidatus Hakubella thermalkaliphila</name>
    <dbReference type="NCBI Taxonomy" id="2754717"/>
    <lineage>
        <taxon>Bacteria</taxon>
        <taxon>Bacillati</taxon>
        <taxon>Actinomycetota</taxon>
        <taxon>Actinomycetota incertae sedis</taxon>
        <taxon>Candidatus Hakubellales</taxon>
        <taxon>Candidatus Hakubellaceae</taxon>
        <taxon>Candidatus Hakubella</taxon>
    </lineage>
</organism>
<sequence length="240" mass="26944">MDDPQVCPGCSSEELHQEDDGLDTWFSSALCPFSTLGWPDDPEDLRYFYPTDVPVTGHDIIFFWVSRMIMAVLYEVGDVRFHQVFINPLVSNIQGYKLSTSRGNVIDPLDVIGKCGTDALRFTISFLTTPGRDVLLGEERIEGMRNVIEGMAHVQRTGYVGRRNDNDKGFPGGVNLSMEKPLLLPKGIDFLFHFCRFILVRQFGHQNFPSPPYAVLSASHIRINFPAENSPSVREGMRGG</sequence>
<accession>A0A6V8PUF1</accession>
<keyword evidence="5" id="KW-0648">Protein biosynthesis</keyword>
<feature type="domain" description="Aminoacyl-tRNA synthetase class Ia" evidence="8">
    <location>
        <begin position="10"/>
        <end position="134"/>
    </location>
</feature>
<evidence type="ECO:0000256" key="5">
    <source>
        <dbReference type="ARBA" id="ARBA00022917"/>
    </source>
</evidence>
<dbReference type="InterPro" id="IPR002303">
    <property type="entry name" value="Valyl-tRNA_ligase"/>
</dbReference>
<evidence type="ECO:0000256" key="2">
    <source>
        <dbReference type="ARBA" id="ARBA00022598"/>
    </source>
</evidence>
<keyword evidence="6 9" id="KW-0030">Aminoacyl-tRNA synthetase</keyword>
<dbReference type="PANTHER" id="PTHR11946:SF93">
    <property type="entry name" value="VALINE--TRNA LIGASE, CHLOROPLASTIC_MITOCHONDRIAL 2"/>
    <property type="match status" value="1"/>
</dbReference>
<evidence type="ECO:0000256" key="7">
    <source>
        <dbReference type="ARBA" id="ARBA00029936"/>
    </source>
</evidence>
<dbReference type="Gene3D" id="1.10.730.10">
    <property type="entry name" value="Isoleucyl-tRNA Synthetase, Domain 1"/>
    <property type="match status" value="1"/>
</dbReference>
<evidence type="ECO:0000256" key="4">
    <source>
        <dbReference type="ARBA" id="ARBA00022840"/>
    </source>
</evidence>
<keyword evidence="3" id="KW-0547">Nucleotide-binding</keyword>
<evidence type="ECO:0000256" key="6">
    <source>
        <dbReference type="ARBA" id="ARBA00023146"/>
    </source>
</evidence>
<dbReference type="InterPro" id="IPR002300">
    <property type="entry name" value="aa-tRNA-synth_Ia"/>
</dbReference>
<evidence type="ECO:0000259" key="8">
    <source>
        <dbReference type="Pfam" id="PF00133"/>
    </source>
</evidence>
<evidence type="ECO:0000256" key="3">
    <source>
        <dbReference type="ARBA" id="ARBA00022741"/>
    </source>
</evidence>
<comment type="caution">
    <text evidence="9">The sequence shown here is derived from an EMBL/GenBank/DDBJ whole genome shotgun (WGS) entry which is preliminary data.</text>
</comment>
<feature type="non-terminal residue" evidence="9">
    <location>
        <position position="240"/>
    </location>
</feature>
<dbReference type="GO" id="GO:0004832">
    <property type="term" value="F:valine-tRNA ligase activity"/>
    <property type="evidence" value="ECO:0007669"/>
    <property type="project" value="UniProtKB-EC"/>
</dbReference>
<dbReference type="Pfam" id="PF00133">
    <property type="entry name" value="tRNA-synt_1"/>
    <property type="match status" value="1"/>
</dbReference>
<dbReference type="EC" id="6.1.1.9" evidence="1"/>
<reference evidence="9 10" key="1">
    <citation type="journal article" date="2020" name="Front. Microbiol.">
        <title>Single-cell genomics of novel Actinobacteria with the Wood-Ljungdahl pathway discovered in a serpentinizing system.</title>
        <authorList>
            <person name="Merino N."/>
            <person name="Kawai M."/>
            <person name="Boyd E.S."/>
            <person name="Colman D.R."/>
            <person name="McGlynn S.E."/>
            <person name="Nealson K.H."/>
            <person name="Kurokawa K."/>
            <person name="Hongoh Y."/>
        </authorList>
    </citation>
    <scope>NUCLEOTIDE SEQUENCE [LARGE SCALE GENOMIC DNA]</scope>
    <source>
        <strain evidence="9 10">S43</strain>
    </source>
</reference>
<dbReference type="Proteomes" id="UP000576480">
    <property type="component" value="Unassembled WGS sequence"/>
</dbReference>
<dbReference type="GO" id="GO:0006438">
    <property type="term" value="P:valyl-tRNA aminoacylation"/>
    <property type="evidence" value="ECO:0007669"/>
    <property type="project" value="InterPro"/>
</dbReference>
<dbReference type="PANTHER" id="PTHR11946">
    <property type="entry name" value="VALYL-TRNA SYNTHETASES"/>
    <property type="match status" value="1"/>
</dbReference>
<protein>
    <recommendedName>
        <fullName evidence="1">valine--tRNA ligase</fullName>
        <ecNumber evidence="1">6.1.1.9</ecNumber>
    </recommendedName>
    <alternativeName>
        <fullName evidence="7">Valyl-tRNA synthetase</fullName>
    </alternativeName>
</protein>
<gene>
    <name evidence="9" type="ORF">HKBW3S43_01826</name>
</gene>
<evidence type="ECO:0000313" key="9">
    <source>
        <dbReference type="EMBL" id="GFP36038.1"/>
    </source>
</evidence>
<keyword evidence="4" id="KW-0067">ATP-binding</keyword>